<accession>A0A9D1E5B6</accession>
<evidence type="ECO:0000259" key="6">
    <source>
        <dbReference type="Pfam" id="PF00155"/>
    </source>
</evidence>
<keyword evidence="7" id="KW-0032">Aminotransferase</keyword>
<dbReference type="NCBIfam" id="TIGR04350">
    <property type="entry name" value="C_S_lyase_PatB"/>
    <property type="match status" value="1"/>
</dbReference>
<proteinExistence type="inferred from homology"/>
<dbReference type="Pfam" id="PF00155">
    <property type="entry name" value="Aminotran_1_2"/>
    <property type="match status" value="1"/>
</dbReference>
<dbReference type="Gene3D" id="3.40.640.10">
    <property type="entry name" value="Type I PLP-dependent aspartate aminotransferase-like (Major domain)"/>
    <property type="match status" value="1"/>
</dbReference>
<dbReference type="EMBL" id="DVHK01000040">
    <property type="protein sequence ID" value="HIR66730.1"/>
    <property type="molecule type" value="Genomic_DNA"/>
</dbReference>
<dbReference type="PANTHER" id="PTHR43525:SF1">
    <property type="entry name" value="PROTEIN MALY"/>
    <property type="match status" value="1"/>
</dbReference>
<dbReference type="SUPFAM" id="SSF53383">
    <property type="entry name" value="PLP-dependent transferases"/>
    <property type="match status" value="1"/>
</dbReference>
<keyword evidence="4" id="KW-0456">Lyase</keyword>
<dbReference type="GO" id="GO:0008483">
    <property type="term" value="F:transaminase activity"/>
    <property type="evidence" value="ECO:0007669"/>
    <property type="project" value="UniProtKB-KW"/>
</dbReference>
<evidence type="ECO:0000256" key="3">
    <source>
        <dbReference type="ARBA" id="ARBA00022898"/>
    </source>
</evidence>
<evidence type="ECO:0000256" key="1">
    <source>
        <dbReference type="ARBA" id="ARBA00001933"/>
    </source>
</evidence>
<dbReference type="GO" id="GO:0030170">
    <property type="term" value="F:pyridoxal phosphate binding"/>
    <property type="evidence" value="ECO:0007669"/>
    <property type="project" value="InterPro"/>
</dbReference>
<dbReference type="Proteomes" id="UP000823913">
    <property type="component" value="Unassembled WGS sequence"/>
</dbReference>
<reference evidence="7" key="2">
    <citation type="journal article" date="2021" name="PeerJ">
        <title>Extensive microbial diversity within the chicken gut microbiome revealed by metagenomics and culture.</title>
        <authorList>
            <person name="Gilroy R."/>
            <person name="Ravi A."/>
            <person name="Getino M."/>
            <person name="Pursley I."/>
            <person name="Horton D.L."/>
            <person name="Alikhan N.F."/>
            <person name="Baker D."/>
            <person name="Gharbi K."/>
            <person name="Hall N."/>
            <person name="Watson M."/>
            <person name="Adriaenssens E.M."/>
            <person name="Foster-Nyarko E."/>
            <person name="Jarju S."/>
            <person name="Secka A."/>
            <person name="Antonio M."/>
            <person name="Oren A."/>
            <person name="Chaudhuri R.R."/>
            <person name="La Ragione R."/>
            <person name="Hildebrand F."/>
            <person name="Pallen M.J."/>
        </authorList>
    </citation>
    <scope>NUCLEOTIDE SEQUENCE</scope>
    <source>
        <strain evidence="7">ChiW16-3235</strain>
    </source>
</reference>
<protein>
    <recommendedName>
        <fullName evidence="2">cysteine-S-conjugate beta-lyase</fullName>
        <ecNumber evidence="2">4.4.1.13</ecNumber>
    </recommendedName>
</protein>
<evidence type="ECO:0000256" key="2">
    <source>
        <dbReference type="ARBA" id="ARBA00012224"/>
    </source>
</evidence>
<dbReference type="InterPro" id="IPR015424">
    <property type="entry name" value="PyrdxlP-dep_Trfase"/>
</dbReference>
<feature type="domain" description="Aminotransferase class I/classII large" evidence="6">
    <location>
        <begin position="32"/>
        <end position="379"/>
    </location>
</feature>
<keyword evidence="3" id="KW-0663">Pyridoxal phosphate</keyword>
<comment type="similarity">
    <text evidence="5">Belongs to the class-II pyridoxal-phosphate-dependent aminotransferase family. MalY/PatB cystathionine beta-lyase subfamily.</text>
</comment>
<comment type="cofactor">
    <cofactor evidence="1">
        <name>pyridoxal 5'-phosphate</name>
        <dbReference type="ChEBI" id="CHEBI:597326"/>
    </cofactor>
</comment>
<dbReference type="InterPro" id="IPR051798">
    <property type="entry name" value="Class-II_PLP-Dep_Aminotrans"/>
</dbReference>
<dbReference type="CDD" id="cd00609">
    <property type="entry name" value="AAT_like"/>
    <property type="match status" value="1"/>
</dbReference>
<sequence length="387" mass="43225">MNYNFDKLTNRRGVNSLKWDCAEGELPMWVADMDFENAPCIMRAVKERAERGIFGYTDVGEEWYSSIINWWGARHGWVIKKDWLIFCTGIVPAITSMVKRLSEVGDDVVLLTPVYDIFYHSVENTGRHVCESRLIYDGQGYSVDFADLEEKLSRPNASLFILCNPHNPMGRIWSAEELKKMGDLCIKHGVTIISDEIHCDIALPGEHYVPFASLGGEYAKICAVCLSATKAFNIAGLQCAAVAVPDEHMRAKVSRGLNSDELAEPNCFAALTTAAAFSSEGGEWLDELNSYLAENRREAERFISSDIPQLKVVKGKASYLLWVDCSAVTDDAQKLADHIRKTTGLWITAGNQYRGDGAHFLRINAACPRARLKDGLQRLKKGVQTFN</sequence>
<evidence type="ECO:0000256" key="4">
    <source>
        <dbReference type="ARBA" id="ARBA00023239"/>
    </source>
</evidence>
<evidence type="ECO:0000256" key="5">
    <source>
        <dbReference type="ARBA" id="ARBA00037974"/>
    </source>
</evidence>
<dbReference type="InterPro" id="IPR004839">
    <property type="entry name" value="Aminotransferase_I/II_large"/>
</dbReference>
<dbReference type="PANTHER" id="PTHR43525">
    <property type="entry name" value="PROTEIN MALY"/>
    <property type="match status" value="1"/>
</dbReference>
<dbReference type="EC" id="4.4.1.13" evidence="2"/>
<organism evidence="7 8">
    <name type="scientific">Candidatus Coproplasma avicola</name>
    <dbReference type="NCBI Taxonomy" id="2840744"/>
    <lineage>
        <taxon>Bacteria</taxon>
        <taxon>Bacillati</taxon>
        <taxon>Bacillota</taxon>
        <taxon>Clostridia</taxon>
        <taxon>Eubacteriales</taxon>
        <taxon>Candidatus Coproplasma</taxon>
    </lineage>
</organism>
<dbReference type="Gene3D" id="3.90.1150.10">
    <property type="entry name" value="Aspartate Aminotransferase, domain 1"/>
    <property type="match status" value="1"/>
</dbReference>
<keyword evidence="7" id="KW-0808">Transferase</keyword>
<evidence type="ECO:0000313" key="7">
    <source>
        <dbReference type="EMBL" id="HIR66730.1"/>
    </source>
</evidence>
<name>A0A9D1E5B6_9FIRM</name>
<comment type="caution">
    <text evidence="7">The sequence shown here is derived from an EMBL/GenBank/DDBJ whole genome shotgun (WGS) entry which is preliminary data.</text>
</comment>
<dbReference type="AlphaFoldDB" id="A0A9D1E5B6"/>
<reference evidence="7" key="1">
    <citation type="submission" date="2020-10" db="EMBL/GenBank/DDBJ databases">
        <authorList>
            <person name="Gilroy R."/>
        </authorList>
    </citation>
    <scope>NUCLEOTIDE SEQUENCE</scope>
    <source>
        <strain evidence="7">ChiW16-3235</strain>
    </source>
</reference>
<dbReference type="InterPro" id="IPR015422">
    <property type="entry name" value="PyrdxlP-dep_Trfase_small"/>
</dbReference>
<evidence type="ECO:0000313" key="8">
    <source>
        <dbReference type="Proteomes" id="UP000823913"/>
    </source>
</evidence>
<dbReference type="InterPro" id="IPR015421">
    <property type="entry name" value="PyrdxlP-dep_Trfase_major"/>
</dbReference>
<dbReference type="GO" id="GO:0047804">
    <property type="term" value="F:cysteine-S-conjugate beta-lyase activity"/>
    <property type="evidence" value="ECO:0007669"/>
    <property type="project" value="UniProtKB-EC"/>
</dbReference>
<dbReference type="InterPro" id="IPR027619">
    <property type="entry name" value="C-S_lyase_PatB-like"/>
</dbReference>
<gene>
    <name evidence="7" type="ORF">IAB94_01635</name>
</gene>